<keyword evidence="5 14" id="KW-0479">Metal-binding</keyword>
<dbReference type="FunFam" id="2.60.40.1730:FF:000001">
    <property type="entry name" value="Leucyl-cystinyl aminopeptidase"/>
    <property type="match status" value="1"/>
</dbReference>
<dbReference type="SUPFAM" id="SSF55486">
    <property type="entry name" value="Metalloproteases ('zincins'), catalytic domain"/>
    <property type="match status" value="1"/>
</dbReference>
<evidence type="ECO:0000256" key="15">
    <source>
        <dbReference type="PIRSR" id="PIRSR634016-4"/>
    </source>
</evidence>
<evidence type="ECO:0000256" key="16">
    <source>
        <dbReference type="RuleBase" id="RU364040"/>
    </source>
</evidence>
<organism evidence="21 22">
    <name type="scientific">Trichoplax adhaerens</name>
    <name type="common">Trichoplax reptans</name>
    <dbReference type="NCBI Taxonomy" id="10228"/>
    <lineage>
        <taxon>Eukaryota</taxon>
        <taxon>Metazoa</taxon>
        <taxon>Placozoa</taxon>
        <taxon>Uniplacotomia</taxon>
        <taxon>Trichoplacea</taxon>
        <taxon>Trichoplacidae</taxon>
        <taxon>Trichoplax</taxon>
    </lineage>
</organism>
<dbReference type="CDD" id="cd09601">
    <property type="entry name" value="M1_APN-Q_like"/>
    <property type="match status" value="1"/>
</dbReference>
<dbReference type="GO" id="GO:0008270">
    <property type="term" value="F:zinc ion binding"/>
    <property type="evidence" value="ECO:0007669"/>
    <property type="project" value="UniProtKB-UniRule"/>
</dbReference>
<dbReference type="HOGENOM" id="CLU_003705_2_2_1"/>
<dbReference type="Gene3D" id="2.60.40.1910">
    <property type="match status" value="1"/>
</dbReference>
<evidence type="ECO:0000259" key="19">
    <source>
        <dbReference type="Pfam" id="PF11838"/>
    </source>
</evidence>
<evidence type="ECO:0000259" key="20">
    <source>
        <dbReference type="Pfam" id="PF17900"/>
    </source>
</evidence>
<dbReference type="GO" id="GO:0070006">
    <property type="term" value="F:metalloaminopeptidase activity"/>
    <property type="evidence" value="ECO:0000318"/>
    <property type="project" value="GO_Central"/>
</dbReference>
<gene>
    <name evidence="21" type="ORF">TRIADDRAFT_18529</name>
</gene>
<dbReference type="PhylomeDB" id="B3RHX7"/>
<dbReference type="Pfam" id="PF01433">
    <property type="entry name" value="Peptidase_M1"/>
    <property type="match status" value="1"/>
</dbReference>
<dbReference type="PANTHER" id="PTHR11533:SF299">
    <property type="entry name" value="AMINOPEPTIDASE"/>
    <property type="match status" value="1"/>
</dbReference>
<evidence type="ECO:0000256" key="4">
    <source>
        <dbReference type="ARBA" id="ARBA00022692"/>
    </source>
</evidence>
<evidence type="ECO:0000256" key="14">
    <source>
        <dbReference type="PIRSR" id="PIRSR634016-3"/>
    </source>
</evidence>
<dbReference type="InterPro" id="IPR001930">
    <property type="entry name" value="Peptidase_M1"/>
</dbReference>
<keyword evidence="22" id="KW-1185">Reference proteome</keyword>
<dbReference type="Gene3D" id="1.10.390.10">
    <property type="entry name" value="Neutral Protease Domain 2"/>
    <property type="match status" value="1"/>
</dbReference>
<feature type="binding site" evidence="14">
    <location>
        <position position="417"/>
    </location>
    <ligand>
        <name>Zn(2+)</name>
        <dbReference type="ChEBI" id="CHEBI:29105"/>
        <note>catalytic</note>
    </ligand>
</feature>
<dbReference type="InterPro" id="IPR042097">
    <property type="entry name" value="Aminopeptidase_N-like_N_sf"/>
</dbReference>
<comment type="subcellular location">
    <subcellularLocation>
        <location evidence="1">Membrane</location>
        <topology evidence="1">Single-pass type II membrane protein</topology>
    </subcellularLocation>
</comment>
<name>B3RHX7_TRIAD</name>
<dbReference type="OrthoDB" id="6750768at2759"/>
<keyword evidence="4 16" id="KW-0812">Transmembrane</keyword>
<feature type="region of interest" description="Disordered" evidence="17">
    <location>
        <begin position="1"/>
        <end position="21"/>
    </location>
</feature>
<proteinExistence type="inferred from homology"/>
<dbReference type="Gene3D" id="2.60.40.1730">
    <property type="entry name" value="tricorn interacting facor f3 domain"/>
    <property type="match status" value="1"/>
</dbReference>
<dbReference type="GO" id="GO:0043171">
    <property type="term" value="P:peptide catabolic process"/>
    <property type="evidence" value="ECO:0000318"/>
    <property type="project" value="GO_Central"/>
</dbReference>
<dbReference type="EMBL" id="DS985241">
    <property type="protein sequence ID" value="EDV28937.1"/>
    <property type="molecule type" value="Genomic_DNA"/>
</dbReference>
<dbReference type="FunFam" id="1.10.390.10:FF:000008">
    <property type="entry name" value="Thyrotropin-releasing hormone-degrading ectoenzyme"/>
    <property type="match status" value="1"/>
</dbReference>
<feature type="binding site" evidence="14">
    <location>
        <position position="421"/>
    </location>
    <ligand>
        <name>Zn(2+)</name>
        <dbReference type="ChEBI" id="CHEBI:29105"/>
        <note>catalytic</note>
    </ligand>
</feature>
<feature type="binding site" evidence="14">
    <location>
        <position position="440"/>
    </location>
    <ligand>
        <name>Zn(2+)</name>
        <dbReference type="ChEBI" id="CHEBI:29105"/>
        <note>catalytic</note>
    </ligand>
</feature>
<evidence type="ECO:0000256" key="17">
    <source>
        <dbReference type="SAM" id="MobiDB-lite"/>
    </source>
</evidence>
<evidence type="ECO:0000256" key="11">
    <source>
        <dbReference type="ARBA" id="ARBA00023136"/>
    </source>
</evidence>
<evidence type="ECO:0000313" key="21">
    <source>
        <dbReference type="EMBL" id="EDV28937.1"/>
    </source>
</evidence>
<evidence type="ECO:0000256" key="6">
    <source>
        <dbReference type="ARBA" id="ARBA00022801"/>
    </source>
</evidence>
<reference evidence="21 22" key="1">
    <citation type="journal article" date="2008" name="Nature">
        <title>The Trichoplax genome and the nature of placozoans.</title>
        <authorList>
            <person name="Srivastava M."/>
            <person name="Begovic E."/>
            <person name="Chapman J."/>
            <person name="Putnam N.H."/>
            <person name="Hellsten U."/>
            <person name="Kawashima T."/>
            <person name="Kuo A."/>
            <person name="Mitros T."/>
            <person name="Salamov A."/>
            <person name="Carpenter M.L."/>
            <person name="Signorovitch A.Y."/>
            <person name="Moreno M.A."/>
            <person name="Kamm K."/>
            <person name="Grimwood J."/>
            <person name="Schmutz J."/>
            <person name="Shapiro H."/>
            <person name="Grigoriev I.V."/>
            <person name="Buss L.W."/>
            <person name="Schierwater B."/>
            <person name="Dellaporta S.L."/>
            <person name="Rokhsar D.S."/>
        </authorList>
    </citation>
    <scope>NUCLEOTIDE SEQUENCE [LARGE SCALE GENOMIC DNA]</scope>
    <source>
        <strain evidence="21 22">Grell-BS-1999</strain>
    </source>
</reference>
<evidence type="ECO:0000256" key="12">
    <source>
        <dbReference type="ARBA" id="ARBA00023180"/>
    </source>
</evidence>
<evidence type="ECO:0000256" key="5">
    <source>
        <dbReference type="ARBA" id="ARBA00022723"/>
    </source>
</evidence>
<dbReference type="EC" id="3.4.11.-" evidence="16"/>
<feature type="domain" description="Aminopeptidase N-like N-terminal" evidence="20">
    <location>
        <begin position="120"/>
        <end position="310"/>
    </location>
</feature>
<feature type="site" description="Transition state stabilizer" evidence="15">
    <location>
        <position position="503"/>
    </location>
</feature>
<feature type="domain" description="ERAP1-like C-terminal" evidence="19">
    <location>
        <begin position="650"/>
        <end position="920"/>
    </location>
</feature>
<dbReference type="InterPro" id="IPR027268">
    <property type="entry name" value="Peptidase_M4/M1_CTD_sf"/>
</dbReference>
<dbReference type="CTD" id="6749354"/>
<dbReference type="PANTHER" id="PTHR11533">
    <property type="entry name" value="PROTEASE M1 ZINC METALLOPROTEASE"/>
    <property type="match status" value="1"/>
</dbReference>
<keyword evidence="10 16" id="KW-0482">Metalloprotease</keyword>
<dbReference type="GeneID" id="6749354"/>
<dbReference type="GO" id="GO:0016020">
    <property type="term" value="C:membrane"/>
    <property type="evidence" value="ECO:0007669"/>
    <property type="project" value="UniProtKB-SubCell"/>
</dbReference>
<keyword evidence="9 16" id="KW-1133">Transmembrane helix</keyword>
<dbReference type="InterPro" id="IPR034016">
    <property type="entry name" value="M1_APN-typ"/>
</dbReference>
<accession>B3RHX7</accession>
<dbReference type="InterPro" id="IPR050344">
    <property type="entry name" value="Peptidase_M1_aminopeptidases"/>
</dbReference>
<dbReference type="InParanoid" id="B3RHX7"/>
<protein>
    <recommendedName>
        <fullName evidence="16">Aminopeptidase</fullName>
        <ecNumber evidence="16">3.4.11.-</ecNumber>
    </recommendedName>
</protein>
<dbReference type="Pfam" id="PF17900">
    <property type="entry name" value="Peptidase_M1_N"/>
    <property type="match status" value="1"/>
</dbReference>
<keyword evidence="3 16" id="KW-0645">Protease</keyword>
<evidence type="ECO:0000256" key="1">
    <source>
        <dbReference type="ARBA" id="ARBA00004606"/>
    </source>
</evidence>
<evidence type="ECO:0000313" key="22">
    <source>
        <dbReference type="Proteomes" id="UP000009022"/>
    </source>
</evidence>
<dbReference type="Gene3D" id="1.25.50.20">
    <property type="match status" value="1"/>
</dbReference>
<dbReference type="FunFam" id="1.25.50.20:FF:000067">
    <property type="entry name" value="Aminopeptidase"/>
    <property type="match status" value="1"/>
</dbReference>
<feature type="active site" description="Proton acceptor" evidence="13">
    <location>
        <position position="418"/>
    </location>
</feature>
<feature type="transmembrane region" description="Helical" evidence="16">
    <location>
        <begin position="52"/>
        <end position="73"/>
    </location>
</feature>
<evidence type="ECO:0000256" key="10">
    <source>
        <dbReference type="ARBA" id="ARBA00023049"/>
    </source>
</evidence>
<keyword evidence="16" id="KW-0031">Aminopeptidase</keyword>
<sequence>MDAGDSDIESHDNDQLLGDGYSKSDEKRRLFKTADSSEQFHSDSRFTRNKRCFIFGAILAGVVILAILIGIIAKSKAQINGCNQLSSSTHGNDDSSQFNNISVDGKKFPYTASRLPLHLQPIQYQLLLVPNIQAMNYSGQVSIIIRVKHPVDYIVLHQRQLYIGTIHLVHTRDPSRKLKVVQVLKNTYNEYLYIKVNETMARYKFYTLKILFSGQIATNKLIGVYRSIYTTANGDKRVTISTDFEPADARSAFPCFDEPTFKSHFKISIIRPLVDKWVALSNMPIESITNLQNGYAQINFANSTYMSTYLVAFILCQFDSLTTNTSNGIMVRTWSVPRQISKTQYALNVAREVLMFYEDYFGIDYPLPKLDIVGVPFFSSSAMENWGLLFFKETSLLYDNTTASTLDRQAISTTVCHEIAHQWFGNLVTLTWWNNLWLNEGFASYMENIGASYTNPEFQMMRQFPMTSTSRAMRVDGYKSAKPISVQVTTVRQIGTMFNAISYDKGAALLHMLHTELGDLAFRKGIQIYLNKHKFSNADDSDLWKAFRKVSLIIKIYKKQGFCTSANYSTVNIQFLHGQYDVEGLMNTWTKQSHFPVITIQKLTQGKLGITQQLYKWYVPVSVKTSNGETYRHLLKMDNGTIPTTADFRWIKGNLNQSGYYRVNYDAQNWRELEKQLSQKHTELNELDRFGLLDDSLALSKTGLLAARTFLSLTWYMDKERNYLPVKAALDGIFYIHSLLTAEADRKNAEVQISLDKYLLNKVKPIYEYLGWLDDGPPFRQYLRTVVIGALCSINYPDVVDRSKALFKDWLTNPNIVPANLENVVLDCAIMNGDENDWNKMFTKYIQSQNPIDKAKYLATLGVIRDRKLLYQLLDSSMKEDIIGLGDTVNVITSVANNPLGKSMAWQFTVRHWKDLMSRYVKMLRYNYLAT</sequence>
<dbReference type="eggNOG" id="KOG1046">
    <property type="taxonomic scope" value="Eukaryota"/>
</dbReference>
<comment type="similarity">
    <text evidence="2 16">Belongs to the peptidase M1 family.</text>
</comment>
<dbReference type="InterPro" id="IPR014782">
    <property type="entry name" value="Peptidase_M1_dom"/>
</dbReference>
<keyword evidence="8" id="KW-0735">Signal-anchor</keyword>
<dbReference type="RefSeq" id="XP_002108139.1">
    <property type="nucleotide sequence ID" value="XM_002108103.1"/>
</dbReference>
<keyword evidence="12" id="KW-0325">Glycoprotein</keyword>
<dbReference type="AlphaFoldDB" id="B3RHX7"/>
<comment type="cofactor">
    <cofactor evidence="14 16">
        <name>Zn(2+)</name>
        <dbReference type="ChEBI" id="CHEBI:29105"/>
    </cofactor>
    <text evidence="14 16">Binds 1 zinc ion per subunit.</text>
</comment>
<keyword evidence="7 14" id="KW-0862">Zinc</keyword>
<dbReference type="InterPro" id="IPR024571">
    <property type="entry name" value="ERAP1-like_C_dom"/>
</dbReference>
<dbReference type="PRINTS" id="PR00756">
    <property type="entry name" value="ALADIPTASE"/>
</dbReference>
<evidence type="ECO:0000256" key="2">
    <source>
        <dbReference type="ARBA" id="ARBA00010136"/>
    </source>
</evidence>
<evidence type="ECO:0000256" key="9">
    <source>
        <dbReference type="ARBA" id="ARBA00022989"/>
    </source>
</evidence>
<dbReference type="Proteomes" id="UP000009022">
    <property type="component" value="Unassembled WGS sequence"/>
</dbReference>
<evidence type="ECO:0000256" key="13">
    <source>
        <dbReference type="PIRSR" id="PIRSR634016-1"/>
    </source>
</evidence>
<keyword evidence="6 16" id="KW-0378">Hydrolase</keyword>
<evidence type="ECO:0000256" key="8">
    <source>
        <dbReference type="ARBA" id="ARBA00022968"/>
    </source>
</evidence>
<evidence type="ECO:0000256" key="7">
    <source>
        <dbReference type="ARBA" id="ARBA00022833"/>
    </source>
</evidence>
<dbReference type="KEGG" id="tad:TRIADDRAFT_18529"/>
<dbReference type="Pfam" id="PF11838">
    <property type="entry name" value="ERAP1_C"/>
    <property type="match status" value="1"/>
</dbReference>
<evidence type="ECO:0000256" key="3">
    <source>
        <dbReference type="ARBA" id="ARBA00022670"/>
    </source>
</evidence>
<keyword evidence="11 16" id="KW-0472">Membrane</keyword>
<evidence type="ECO:0000259" key="18">
    <source>
        <dbReference type="Pfam" id="PF01433"/>
    </source>
</evidence>
<dbReference type="InterPro" id="IPR045357">
    <property type="entry name" value="Aminopeptidase_N-like_N"/>
</dbReference>
<feature type="domain" description="Peptidase M1 membrane alanine aminopeptidase" evidence="18">
    <location>
        <begin position="345"/>
        <end position="550"/>
    </location>
</feature>
<dbReference type="SUPFAM" id="SSF63737">
    <property type="entry name" value="Leukotriene A4 hydrolase N-terminal domain"/>
    <property type="match status" value="1"/>
</dbReference>
<dbReference type="GO" id="GO:0006508">
    <property type="term" value="P:proteolysis"/>
    <property type="evidence" value="ECO:0000318"/>
    <property type="project" value="GO_Central"/>
</dbReference>
<dbReference type="OMA" id="FCTSANY"/>